<keyword evidence="7 18" id="KW-0479">Metal-binding</keyword>
<feature type="binding site" evidence="18">
    <location>
        <position position="331"/>
    </location>
    <ligand>
        <name>UDP-N-acetyl-alpha-D-glucosamine</name>
        <dbReference type="ChEBI" id="CHEBI:57705"/>
    </ligand>
</feature>
<evidence type="ECO:0000256" key="9">
    <source>
        <dbReference type="ARBA" id="ARBA00022842"/>
    </source>
</evidence>
<dbReference type="GO" id="GO:0071555">
    <property type="term" value="P:cell wall organization"/>
    <property type="evidence" value="ECO:0007669"/>
    <property type="project" value="UniProtKB-KW"/>
</dbReference>
<dbReference type="InterPro" id="IPR001451">
    <property type="entry name" value="Hexapep"/>
</dbReference>
<evidence type="ECO:0000256" key="15">
    <source>
        <dbReference type="ARBA" id="ARBA00048247"/>
    </source>
</evidence>
<evidence type="ECO:0000256" key="11">
    <source>
        <dbReference type="ARBA" id="ARBA00022984"/>
    </source>
</evidence>
<keyword evidence="14 18" id="KW-0961">Cell wall biogenesis/degradation</keyword>
<dbReference type="GO" id="GO:0009245">
    <property type="term" value="P:lipid A biosynthetic process"/>
    <property type="evidence" value="ECO:0007669"/>
    <property type="project" value="UniProtKB-UniRule"/>
</dbReference>
<dbReference type="Pfam" id="PF12804">
    <property type="entry name" value="NTP_transf_3"/>
    <property type="match status" value="1"/>
</dbReference>
<dbReference type="InterPro" id="IPR029044">
    <property type="entry name" value="Nucleotide-diphossugar_trans"/>
</dbReference>
<dbReference type="Gene3D" id="2.160.10.10">
    <property type="entry name" value="Hexapeptide repeat proteins"/>
    <property type="match status" value="1"/>
</dbReference>
<keyword evidence="4 18" id="KW-0963">Cytoplasm</keyword>
<evidence type="ECO:0000256" key="17">
    <source>
        <dbReference type="ARBA" id="ARBA00049628"/>
    </source>
</evidence>
<feature type="region of interest" description="N-acetyltransferase" evidence="18">
    <location>
        <begin position="249"/>
        <end position="454"/>
    </location>
</feature>
<dbReference type="InterPro" id="IPR018357">
    <property type="entry name" value="Hexapep_transf_CS"/>
</dbReference>
<dbReference type="FunFam" id="3.90.550.10:FF:000006">
    <property type="entry name" value="Bifunctional protein GlmU"/>
    <property type="match status" value="1"/>
</dbReference>
<dbReference type="RefSeq" id="WP_120353034.1">
    <property type="nucleotide sequence ID" value="NZ_RAQO01000001.1"/>
</dbReference>
<feature type="region of interest" description="Linker" evidence="18">
    <location>
        <begin position="228"/>
        <end position="248"/>
    </location>
</feature>
<feature type="binding site" evidence="18">
    <location>
        <position position="378"/>
    </location>
    <ligand>
        <name>acetyl-CoA</name>
        <dbReference type="ChEBI" id="CHEBI:57288"/>
    </ligand>
</feature>
<comment type="similarity">
    <text evidence="3 18">In the N-terminal section; belongs to the N-acetylglucosamine-1-phosphate uridyltransferase family.</text>
</comment>
<protein>
    <recommendedName>
        <fullName evidence="18">Bifunctional protein GlmU</fullName>
    </recommendedName>
    <domain>
        <recommendedName>
            <fullName evidence="18">UDP-N-acetylglucosamine pyrophosphorylase</fullName>
            <ecNumber evidence="18">2.7.7.23</ecNumber>
        </recommendedName>
        <alternativeName>
            <fullName evidence="18">N-acetylglucosamine-1-phosphate uridyltransferase</fullName>
        </alternativeName>
    </domain>
    <domain>
        <recommendedName>
            <fullName evidence="18">Glucosamine-1-phosphate N-acetyltransferase</fullName>
            <ecNumber evidence="18">2.3.1.157</ecNumber>
        </recommendedName>
    </domain>
</protein>
<dbReference type="InterPro" id="IPR025877">
    <property type="entry name" value="MobA-like_NTP_Trfase"/>
</dbReference>
<feature type="binding site" evidence="18">
    <location>
        <position position="349"/>
    </location>
    <ligand>
        <name>UDP-N-acetyl-alpha-D-glucosamine</name>
        <dbReference type="ChEBI" id="CHEBI:57705"/>
    </ligand>
</feature>
<dbReference type="GO" id="GO:0005737">
    <property type="term" value="C:cytoplasm"/>
    <property type="evidence" value="ECO:0007669"/>
    <property type="project" value="UniProtKB-SubCell"/>
</dbReference>
<keyword evidence="9 18" id="KW-0460">Magnesium</keyword>
<keyword evidence="13 18" id="KW-0012">Acyltransferase</keyword>
<dbReference type="GO" id="GO:0000287">
    <property type="term" value="F:magnesium ion binding"/>
    <property type="evidence" value="ECO:0007669"/>
    <property type="project" value="UniProtKB-UniRule"/>
</dbReference>
<dbReference type="EC" id="2.7.7.23" evidence="18"/>
<dbReference type="GO" id="GO:0016020">
    <property type="term" value="C:membrane"/>
    <property type="evidence" value="ECO:0007669"/>
    <property type="project" value="GOC"/>
</dbReference>
<dbReference type="InterPro" id="IPR011004">
    <property type="entry name" value="Trimer_LpxA-like_sf"/>
</dbReference>
<evidence type="ECO:0000256" key="3">
    <source>
        <dbReference type="ARBA" id="ARBA00007947"/>
    </source>
</evidence>
<feature type="binding site" evidence="18">
    <location>
        <position position="167"/>
    </location>
    <ligand>
        <name>UDP-N-acetyl-alpha-D-glucosamine</name>
        <dbReference type="ChEBI" id="CHEBI:57705"/>
    </ligand>
</feature>
<evidence type="ECO:0000256" key="7">
    <source>
        <dbReference type="ARBA" id="ARBA00022723"/>
    </source>
</evidence>
<feature type="binding site" evidence="18">
    <location>
        <begin position="100"/>
        <end position="102"/>
    </location>
    <ligand>
        <name>UDP-N-acetyl-alpha-D-glucosamine</name>
        <dbReference type="ChEBI" id="CHEBI:57705"/>
    </ligand>
</feature>
<comment type="pathway">
    <text evidence="18">Nucleotide-sugar biosynthesis; UDP-N-acetyl-alpha-D-glucosamine biosynthesis; N-acetyl-alpha-D-glucosamine 1-phosphate from alpha-D-glucosamine 6-phosphate (route II): step 2/2.</text>
</comment>
<dbReference type="SUPFAM" id="SSF53448">
    <property type="entry name" value="Nucleotide-diphospho-sugar transferases"/>
    <property type="match status" value="1"/>
</dbReference>
<feature type="region of interest" description="Pyrophosphorylase" evidence="18">
    <location>
        <begin position="1"/>
        <end position="227"/>
    </location>
</feature>
<dbReference type="HAMAP" id="MF_01631">
    <property type="entry name" value="GlmU"/>
    <property type="match status" value="1"/>
</dbReference>
<comment type="pathway">
    <text evidence="18">Bacterial outer membrane biogenesis; LPS lipid A biosynthesis.</text>
</comment>
<accession>A0A420ENJ3</accession>
<gene>
    <name evidence="18 20" type="primary">glmU</name>
    <name evidence="20" type="ORF">DBZ36_00880</name>
</gene>
<keyword evidence="10 18" id="KW-0133">Cell shape</keyword>
<feature type="binding site" evidence="18">
    <location>
        <position position="421"/>
    </location>
    <ligand>
        <name>acetyl-CoA</name>
        <dbReference type="ChEBI" id="CHEBI:57288"/>
    </ligand>
</feature>
<feature type="binding site" evidence="18">
    <location>
        <begin position="384"/>
        <end position="385"/>
    </location>
    <ligand>
        <name>acetyl-CoA</name>
        <dbReference type="ChEBI" id="CHEBI:57288"/>
    </ligand>
</feature>
<feature type="binding site" evidence="18">
    <location>
        <position position="73"/>
    </location>
    <ligand>
        <name>UDP-N-acetyl-alpha-D-glucosamine</name>
        <dbReference type="ChEBI" id="CHEBI:57705"/>
    </ligand>
</feature>
<evidence type="ECO:0000259" key="19">
    <source>
        <dbReference type="Pfam" id="PF12804"/>
    </source>
</evidence>
<feature type="binding site" evidence="18">
    <location>
        <position position="22"/>
    </location>
    <ligand>
        <name>UDP-N-acetyl-alpha-D-glucosamine</name>
        <dbReference type="ChEBI" id="CHEBI:57705"/>
    </ligand>
</feature>
<dbReference type="EMBL" id="RAQO01000001">
    <property type="protein sequence ID" value="RKF22231.1"/>
    <property type="molecule type" value="Genomic_DNA"/>
</dbReference>
<feature type="active site" description="Proton acceptor" evidence="18">
    <location>
        <position position="361"/>
    </location>
</feature>
<dbReference type="CDD" id="cd02540">
    <property type="entry name" value="GT2_GlmU_N_bac"/>
    <property type="match status" value="1"/>
</dbReference>
<comment type="catalytic activity">
    <reaction evidence="15 18">
        <text>alpha-D-glucosamine 1-phosphate + acetyl-CoA = N-acetyl-alpha-D-glucosamine 1-phosphate + CoA + H(+)</text>
        <dbReference type="Rhea" id="RHEA:13725"/>
        <dbReference type="ChEBI" id="CHEBI:15378"/>
        <dbReference type="ChEBI" id="CHEBI:57287"/>
        <dbReference type="ChEBI" id="CHEBI:57288"/>
        <dbReference type="ChEBI" id="CHEBI:57776"/>
        <dbReference type="ChEBI" id="CHEBI:58516"/>
        <dbReference type="EC" id="2.3.1.157"/>
    </reaction>
</comment>
<keyword evidence="21" id="KW-1185">Reference proteome</keyword>
<evidence type="ECO:0000256" key="5">
    <source>
        <dbReference type="ARBA" id="ARBA00022679"/>
    </source>
</evidence>
<sequence>MSFDVAILAAGKGTRMRSNLPKVLHPLAGKPMVQHVIDTAKSLQAQQVHLIYGHGAELLKEKVTDPSLNWVEQAEQLGTGHAMQQAAPYFTPNQAVVMLYGDTPLITSQTINSLLEALPEGGISLLTVEQDDPSGYGRIIRSGNGQVEAIVEHKDASAEQLTITEVNTGVLVAKAEDFQAWLAKLSNNNAQGEYYVTDLIAMAAGDGKSVVAVQPADTIEVEGVNDRVQLNRLERAYQLQLANKALREGLSLSDATRFDIRGELEFGNDCFVDFNALFEGNVKLGEAVHIEPNCIIRNSVLGDGVRIKANSIIENALLDKDSAAGPFARLRPGAKLEQGAQVGNFVEMKKSTLGRGSKCGHLSYLGDSTVGAGVNIGAGTITCNYDGINKFQTIIEDDVFIGSDTQLVAPVRVGRGATIGAGTTVTGDIAADELAISRVKQRNIQGWKRPTKKS</sequence>
<evidence type="ECO:0000256" key="16">
    <source>
        <dbReference type="ARBA" id="ARBA00048493"/>
    </source>
</evidence>
<dbReference type="GO" id="GO:0019134">
    <property type="term" value="F:glucosamine-1-phosphate N-acetyltransferase activity"/>
    <property type="evidence" value="ECO:0007669"/>
    <property type="project" value="UniProtKB-UniRule"/>
</dbReference>
<dbReference type="InterPro" id="IPR038009">
    <property type="entry name" value="GlmU_C_LbH"/>
</dbReference>
<reference evidence="20 21" key="1">
    <citation type="submission" date="2018-09" db="EMBL/GenBank/DDBJ databases">
        <authorList>
            <person name="Wang Z."/>
        </authorList>
    </citation>
    <scope>NUCLEOTIDE SEQUENCE [LARGE SCALE GENOMIC DNA]</scope>
    <source>
        <strain evidence="20 21">ALS 81</strain>
    </source>
</reference>
<dbReference type="OrthoDB" id="9775031at2"/>
<comment type="caution">
    <text evidence="20">The sequence shown here is derived from an EMBL/GenBank/DDBJ whole genome shotgun (WGS) entry which is preliminary data.</text>
</comment>
<evidence type="ECO:0000256" key="18">
    <source>
        <dbReference type="HAMAP-Rule" id="MF_01631"/>
    </source>
</evidence>
<evidence type="ECO:0000256" key="8">
    <source>
        <dbReference type="ARBA" id="ARBA00022737"/>
    </source>
</evidence>
<proteinExistence type="inferred from homology"/>
<feature type="binding site" evidence="18">
    <location>
        <position position="225"/>
    </location>
    <ligand>
        <name>UDP-N-acetyl-alpha-D-glucosamine</name>
        <dbReference type="ChEBI" id="CHEBI:57705"/>
    </ligand>
</feature>
<feature type="binding site" evidence="18">
    <location>
        <position position="152"/>
    </location>
    <ligand>
        <name>UDP-N-acetyl-alpha-D-glucosamine</name>
        <dbReference type="ChEBI" id="CHEBI:57705"/>
    </ligand>
</feature>
<dbReference type="Proteomes" id="UP000286482">
    <property type="component" value="Unassembled WGS sequence"/>
</dbReference>
<dbReference type="UniPathway" id="UPA00973"/>
<dbReference type="PROSITE" id="PS00101">
    <property type="entry name" value="HEXAPEP_TRANSFERASES"/>
    <property type="match status" value="1"/>
</dbReference>
<dbReference type="GO" id="GO:0008360">
    <property type="term" value="P:regulation of cell shape"/>
    <property type="evidence" value="ECO:0007669"/>
    <property type="project" value="UniProtKB-KW"/>
</dbReference>
<dbReference type="Pfam" id="PF00132">
    <property type="entry name" value="Hexapep"/>
    <property type="match status" value="1"/>
</dbReference>
<feature type="binding site" evidence="18">
    <location>
        <position position="438"/>
    </location>
    <ligand>
        <name>acetyl-CoA</name>
        <dbReference type="ChEBI" id="CHEBI:57288"/>
    </ligand>
</feature>
<dbReference type="InterPro" id="IPR005882">
    <property type="entry name" value="Bifunctional_GlmU"/>
</dbReference>
<feature type="binding site" evidence="18">
    <location>
        <position position="403"/>
    </location>
    <ligand>
        <name>acetyl-CoA</name>
        <dbReference type="ChEBI" id="CHEBI:57288"/>
    </ligand>
</feature>
<evidence type="ECO:0000256" key="12">
    <source>
        <dbReference type="ARBA" id="ARBA00023268"/>
    </source>
</evidence>
<feature type="binding site" evidence="18">
    <location>
        <begin position="78"/>
        <end position="79"/>
    </location>
    <ligand>
        <name>UDP-N-acetyl-alpha-D-glucosamine</name>
        <dbReference type="ChEBI" id="CHEBI:57705"/>
    </ligand>
</feature>
<evidence type="ECO:0000256" key="10">
    <source>
        <dbReference type="ARBA" id="ARBA00022960"/>
    </source>
</evidence>
<comment type="pathway">
    <text evidence="18">Nucleotide-sugar biosynthesis; UDP-N-acetyl-alpha-D-glucosamine biosynthesis; UDP-N-acetyl-alpha-D-glucosamine from N-acetyl-alpha-D-glucosamine 1-phosphate: step 1/1.</text>
</comment>
<dbReference type="UniPathway" id="UPA00113">
    <property type="reaction ID" value="UER00532"/>
</dbReference>
<dbReference type="Gene3D" id="3.90.550.10">
    <property type="entry name" value="Spore Coat Polysaccharide Biosynthesis Protein SpsA, Chain A"/>
    <property type="match status" value="1"/>
</dbReference>
<organism evidence="20 21">
    <name type="scientific">Alginatibacterium sediminis</name>
    <dbReference type="NCBI Taxonomy" id="2164068"/>
    <lineage>
        <taxon>Bacteria</taxon>
        <taxon>Pseudomonadati</taxon>
        <taxon>Pseudomonadota</taxon>
        <taxon>Gammaproteobacteria</taxon>
        <taxon>Alteromonadales</taxon>
        <taxon>Alteromonadaceae</taxon>
        <taxon>Alginatibacterium</taxon>
    </lineage>
</organism>
<keyword evidence="12 18" id="KW-0511">Multifunctional enzyme</keyword>
<comment type="function">
    <text evidence="17 18">Catalyzes the last two sequential reactions in the de novo biosynthetic pathway for UDP-N-acetylglucosamine (UDP-GlcNAc). The C-terminal domain catalyzes the transfer of acetyl group from acetyl coenzyme A to glucosamine-1-phosphate (GlcN-1-P) to produce N-acetylglucosamine-1-phosphate (GlcNAc-1-P), which is converted into UDP-GlcNAc by the transfer of uridine 5-monophosphate (from uridine 5-triphosphate), a reaction catalyzed by the N-terminal domain.</text>
</comment>
<dbReference type="NCBIfam" id="NF006986">
    <property type="entry name" value="PRK09451.1"/>
    <property type="match status" value="1"/>
</dbReference>
<dbReference type="GO" id="GO:0006048">
    <property type="term" value="P:UDP-N-acetylglucosamine biosynthetic process"/>
    <property type="evidence" value="ECO:0007669"/>
    <property type="project" value="UniProtKB-UniPathway"/>
</dbReference>
<evidence type="ECO:0000313" key="21">
    <source>
        <dbReference type="Proteomes" id="UP000286482"/>
    </source>
</evidence>
<dbReference type="GO" id="GO:0000902">
    <property type="term" value="P:cell morphogenesis"/>
    <property type="evidence" value="ECO:0007669"/>
    <property type="project" value="UniProtKB-UniRule"/>
</dbReference>
<dbReference type="SUPFAM" id="SSF51161">
    <property type="entry name" value="Trimeric LpxA-like enzymes"/>
    <property type="match status" value="1"/>
</dbReference>
<evidence type="ECO:0000313" key="20">
    <source>
        <dbReference type="EMBL" id="RKF22231.1"/>
    </source>
</evidence>
<feature type="binding site" evidence="18">
    <location>
        <position position="102"/>
    </location>
    <ligand>
        <name>Mg(2+)</name>
        <dbReference type="ChEBI" id="CHEBI:18420"/>
    </ligand>
</feature>
<evidence type="ECO:0000256" key="13">
    <source>
        <dbReference type="ARBA" id="ARBA00023315"/>
    </source>
</evidence>
<dbReference type="PANTHER" id="PTHR43584:SF3">
    <property type="entry name" value="BIFUNCTIONAL PROTEIN GLMU"/>
    <property type="match status" value="1"/>
</dbReference>
<dbReference type="AlphaFoldDB" id="A0A420ENJ3"/>
<comment type="subunit">
    <text evidence="18">Homotrimer.</text>
</comment>
<keyword evidence="11 18" id="KW-0573">Peptidoglycan synthesis</keyword>
<dbReference type="GO" id="GO:0003977">
    <property type="term" value="F:UDP-N-acetylglucosamine diphosphorylase activity"/>
    <property type="evidence" value="ECO:0007669"/>
    <property type="project" value="UniProtKB-UniRule"/>
</dbReference>
<feature type="binding site" evidence="18">
    <location>
        <position position="375"/>
    </location>
    <ligand>
        <name>UDP-N-acetyl-alpha-D-glucosamine</name>
        <dbReference type="ChEBI" id="CHEBI:57705"/>
    </ligand>
</feature>
<comment type="cofactor">
    <cofactor evidence="18">
        <name>Mg(2+)</name>
        <dbReference type="ChEBI" id="CHEBI:18420"/>
    </cofactor>
    <text evidence="18">Binds 1 Mg(2+) ion per subunit.</text>
</comment>
<keyword evidence="8 18" id="KW-0677">Repeat</keyword>
<evidence type="ECO:0000256" key="4">
    <source>
        <dbReference type="ARBA" id="ARBA00022490"/>
    </source>
</evidence>
<feature type="binding site" evidence="18">
    <location>
        <position position="225"/>
    </location>
    <ligand>
        <name>Mg(2+)</name>
        <dbReference type="ChEBI" id="CHEBI:18420"/>
    </ligand>
</feature>
<dbReference type="EC" id="2.3.1.157" evidence="18"/>
<comment type="catalytic activity">
    <reaction evidence="16 18">
        <text>N-acetyl-alpha-D-glucosamine 1-phosphate + UTP + H(+) = UDP-N-acetyl-alpha-D-glucosamine + diphosphate</text>
        <dbReference type="Rhea" id="RHEA:13509"/>
        <dbReference type="ChEBI" id="CHEBI:15378"/>
        <dbReference type="ChEBI" id="CHEBI:33019"/>
        <dbReference type="ChEBI" id="CHEBI:46398"/>
        <dbReference type="ChEBI" id="CHEBI:57705"/>
        <dbReference type="ChEBI" id="CHEBI:57776"/>
        <dbReference type="EC" id="2.7.7.23"/>
    </reaction>
</comment>
<evidence type="ECO:0000256" key="14">
    <source>
        <dbReference type="ARBA" id="ARBA00023316"/>
    </source>
</evidence>
<feature type="binding site" evidence="18">
    <location>
        <begin position="8"/>
        <end position="11"/>
    </location>
    <ligand>
        <name>UDP-N-acetyl-alpha-D-glucosamine</name>
        <dbReference type="ChEBI" id="CHEBI:57705"/>
    </ligand>
</feature>
<dbReference type="GO" id="GO:0009252">
    <property type="term" value="P:peptidoglycan biosynthetic process"/>
    <property type="evidence" value="ECO:0007669"/>
    <property type="project" value="UniProtKB-UniRule"/>
</dbReference>
<evidence type="ECO:0000256" key="1">
    <source>
        <dbReference type="ARBA" id="ARBA00004496"/>
    </source>
</evidence>
<feature type="binding site" evidence="18">
    <location>
        <position position="364"/>
    </location>
    <ligand>
        <name>UDP-N-acetyl-alpha-D-glucosamine</name>
        <dbReference type="ChEBI" id="CHEBI:57705"/>
    </ligand>
</feature>
<dbReference type="PANTHER" id="PTHR43584">
    <property type="entry name" value="NUCLEOTIDYL TRANSFERASE"/>
    <property type="match status" value="1"/>
</dbReference>
<dbReference type="CDD" id="cd03353">
    <property type="entry name" value="LbH_GlmU_C"/>
    <property type="match status" value="1"/>
</dbReference>
<keyword evidence="6 18" id="KW-0548">Nucleotidyltransferase</keyword>
<dbReference type="NCBIfam" id="TIGR01173">
    <property type="entry name" value="glmU"/>
    <property type="match status" value="1"/>
</dbReference>
<feature type="binding site" evidence="18">
    <location>
        <position position="137"/>
    </location>
    <ligand>
        <name>UDP-N-acetyl-alpha-D-glucosamine</name>
        <dbReference type="ChEBI" id="CHEBI:57705"/>
    </ligand>
</feature>
<evidence type="ECO:0000256" key="6">
    <source>
        <dbReference type="ARBA" id="ARBA00022695"/>
    </source>
</evidence>
<keyword evidence="5 18" id="KW-0808">Transferase</keyword>
<evidence type="ECO:0000256" key="2">
    <source>
        <dbReference type="ARBA" id="ARBA00007707"/>
    </source>
</evidence>
<dbReference type="InterPro" id="IPR050065">
    <property type="entry name" value="GlmU-like"/>
</dbReference>
<comment type="similarity">
    <text evidence="2 18">In the C-terminal section; belongs to the transferase hexapeptide repeat family.</text>
</comment>
<comment type="subcellular location">
    <subcellularLocation>
        <location evidence="1 18">Cytoplasm</location>
    </subcellularLocation>
</comment>
<feature type="domain" description="MobA-like NTP transferase" evidence="19">
    <location>
        <begin position="6"/>
        <end position="128"/>
    </location>
</feature>
<name>A0A420ENJ3_9ALTE</name>